<gene>
    <name evidence="1" type="ORF">BDY19DRAFT_996752</name>
</gene>
<reference evidence="1" key="1">
    <citation type="journal article" date="2021" name="Environ. Microbiol.">
        <title>Gene family expansions and transcriptome signatures uncover fungal adaptations to wood decay.</title>
        <authorList>
            <person name="Hage H."/>
            <person name="Miyauchi S."/>
            <person name="Viragh M."/>
            <person name="Drula E."/>
            <person name="Min B."/>
            <person name="Chaduli D."/>
            <person name="Navarro D."/>
            <person name="Favel A."/>
            <person name="Norest M."/>
            <person name="Lesage-Meessen L."/>
            <person name="Balint B."/>
            <person name="Merenyi Z."/>
            <person name="de Eugenio L."/>
            <person name="Morin E."/>
            <person name="Martinez A.T."/>
            <person name="Baldrian P."/>
            <person name="Stursova M."/>
            <person name="Martinez M.J."/>
            <person name="Novotny C."/>
            <person name="Magnuson J.K."/>
            <person name="Spatafora J.W."/>
            <person name="Maurice S."/>
            <person name="Pangilinan J."/>
            <person name="Andreopoulos W."/>
            <person name="LaButti K."/>
            <person name="Hundley H."/>
            <person name="Na H."/>
            <person name="Kuo A."/>
            <person name="Barry K."/>
            <person name="Lipzen A."/>
            <person name="Henrissat B."/>
            <person name="Riley R."/>
            <person name="Ahrendt S."/>
            <person name="Nagy L.G."/>
            <person name="Grigoriev I.V."/>
            <person name="Martin F."/>
            <person name="Rosso M.N."/>
        </authorList>
    </citation>
    <scope>NUCLEOTIDE SEQUENCE</scope>
    <source>
        <strain evidence="1">CBS 384.51</strain>
    </source>
</reference>
<protein>
    <submittedName>
        <fullName evidence="1">Uncharacterized protein</fullName>
    </submittedName>
</protein>
<organism evidence="1 2">
    <name type="scientific">Irpex rosettiformis</name>
    <dbReference type="NCBI Taxonomy" id="378272"/>
    <lineage>
        <taxon>Eukaryota</taxon>
        <taxon>Fungi</taxon>
        <taxon>Dikarya</taxon>
        <taxon>Basidiomycota</taxon>
        <taxon>Agaricomycotina</taxon>
        <taxon>Agaricomycetes</taxon>
        <taxon>Polyporales</taxon>
        <taxon>Irpicaceae</taxon>
        <taxon>Irpex</taxon>
    </lineage>
</organism>
<dbReference type="EMBL" id="MU274931">
    <property type="protein sequence ID" value="KAI0085404.1"/>
    <property type="molecule type" value="Genomic_DNA"/>
</dbReference>
<accession>A0ACB8TU92</accession>
<evidence type="ECO:0000313" key="1">
    <source>
        <dbReference type="EMBL" id="KAI0085404.1"/>
    </source>
</evidence>
<evidence type="ECO:0000313" key="2">
    <source>
        <dbReference type="Proteomes" id="UP001055072"/>
    </source>
</evidence>
<proteinExistence type="predicted"/>
<sequence length="197" mass="22253">MNPSSHPQVSFYTQPILVQINQVAYDAQSSRRNISPPVEFCNAQTKGLGINLKDVLNFANFETLIDCPNDEILNTNVGQKLSYRLQFESQKPFAKQKYARTTGREIPVSRAKMARQVAEVVQAYFDERGFSSEDGHRYINIAPPERPQYLRLDQLYLTRVDHVTTGSLQPQLSVIEYGSPVPITSLPLAHAPAIQYL</sequence>
<name>A0ACB8TU92_9APHY</name>
<keyword evidence="2" id="KW-1185">Reference proteome</keyword>
<dbReference type="Proteomes" id="UP001055072">
    <property type="component" value="Unassembled WGS sequence"/>
</dbReference>
<comment type="caution">
    <text evidence="1">The sequence shown here is derived from an EMBL/GenBank/DDBJ whole genome shotgun (WGS) entry which is preliminary data.</text>
</comment>